<protein>
    <submittedName>
        <fullName evidence="1">Uncharacterized protein</fullName>
    </submittedName>
</protein>
<gene>
    <name evidence="1" type="ORF">HH1059_06560</name>
</gene>
<dbReference type="KEGG" id="hhk:HH1059_06560"/>
<organism evidence="1 2">
    <name type="scientific">Halorhodospira halochloris</name>
    <name type="common">Ectothiorhodospira halochloris</name>
    <dbReference type="NCBI Taxonomy" id="1052"/>
    <lineage>
        <taxon>Bacteria</taxon>
        <taxon>Pseudomonadati</taxon>
        <taxon>Pseudomonadota</taxon>
        <taxon>Gammaproteobacteria</taxon>
        <taxon>Chromatiales</taxon>
        <taxon>Ectothiorhodospiraceae</taxon>
        <taxon>Halorhodospira</taxon>
    </lineage>
</organism>
<evidence type="ECO:0000313" key="1">
    <source>
        <dbReference type="EMBL" id="BAU57343.2"/>
    </source>
</evidence>
<evidence type="ECO:0000313" key="2">
    <source>
        <dbReference type="Proteomes" id="UP000218890"/>
    </source>
</evidence>
<dbReference type="Proteomes" id="UP000218890">
    <property type="component" value="Chromosome"/>
</dbReference>
<name>A0A110B519_HALHR</name>
<reference evidence="1" key="1">
    <citation type="submission" date="2016-02" db="EMBL/GenBank/DDBJ databases">
        <title>Halorhodospira halochloris DSM-1059 complete genome, version 2.</title>
        <authorList>
            <person name="Tsukatani Y."/>
        </authorList>
    </citation>
    <scope>NUCLEOTIDE SEQUENCE</scope>
    <source>
        <strain evidence="1">DSM 1059</strain>
    </source>
</reference>
<dbReference type="EMBL" id="AP017372">
    <property type="protein sequence ID" value="BAU57343.2"/>
    <property type="molecule type" value="Genomic_DNA"/>
</dbReference>
<sequence>MNLLIAERMRCRTNSPLCLLAAFALCIVALTGCSEPDVDGLAQEYCDYFESAADMDFEQKQETITALDRRLIEKNVRQGRMRTALRQTCPDVIARSDVEMMGIMGQDLLEMQEQLRELR</sequence>
<keyword evidence="2" id="KW-1185">Reference proteome</keyword>
<dbReference type="AlphaFoldDB" id="A0A110B519"/>
<proteinExistence type="predicted"/>
<dbReference type="RefSeq" id="WP_162549332.1">
    <property type="nucleotide sequence ID" value="NZ_AP017372.2"/>
</dbReference>
<accession>A0A110B519</accession>